<dbReference type="SUPFAM" id="SSF56281">
    <property type="entry name" value="Metallo-hydrolase/oxidoreductase"/>
    <property type="match status" value="1"/>
</dbReference>
<evidence type="ECO:0000256" key="2">
    <source>
        <dbReference type="ARBA" id="ARBA00022723"/>
    </source>
</evidence>
<dbReference type="Gene3D" id="3.60.15.10">
    <property type="entry name" value="Ribonuclease Z/Hydroxyacylglutathione hydrolase-like"/>
    <property type="match status" value="1"/>
</dbReference>
<sequence length="215" mass="23774">MFFKMLNLGNMDNNCYILGDDKSKHALLIDAPAEAGAILDVLEDEGLKLKFVLLTHCHYDHIGALDDVCEATGAEVMIHAFEEDGINDPTVNLALYAGAPSPKTKASKTLVDGDVITLGDIDVKVLYTPGHTVGSVCYYTDGMLFSGDTLFLKDVGRCDLPGGDFKIIKQSIKKQLYVLPDDTDVYPGHGRATTIGYEKEHNNYIRQDWEYEYDD</sequence>
<accession>A0A9D1NIN9</accession>
<reference evidence="6" key="1">
    <citation type="submission" date="2020-10" db="EMBL/GenBank/DDBJ databases">
        <authorList>
            <person name="Gilroy R."/>
        </authorList>
    </citation>
    <scope>NUCLEOTIDE SEQUENCE</scope>
    <source>
        <strain evidence="6">4920</strain>
    </source>
</reference>
<keyword evidence="3" id="KW-0378">Hydrolase</keyword>
<organism evidence="6 7">
    <name type="scientific">Candidatus Aphodoplasma excrementigallinarum</name>
    <dbReference type="NCBI Taxonomy" id="2840673"/>
    <lineage>
        <taxon>Bacteria</taxon>
        <taxon>Bacillati</taxon>
        <taxon>Bacillota</taxon>
        <taxon>Clostridia</taxon>
        <taxon>Eubacteriales</taxon>
        <taxon>Candidatus Aphodoplasma</taxon>
    </lineage>
</organism>
<dbReference type="InterPro" id="IPR036866">
    <property type="entry name" value="RibonucZ/Hydroxyglut_hydro"/>
</dbReference>
<keyword evidence="4" id="KW-0862">Zinc</keyword>
<dbReference type="GO" id="GO:0016787">
    <property type="term" value="F:hydrolase activity"/>
    <property type="evidence" value="ECO:0007669"/>
    <property type="project" value="UniProtKB-KW"/>
</dbReference>
<proteinExistence type="predicted"/>
<name>A0A9D1NIN9_9FIRM</name>
<feature type="domain" description="Metallo-beta-lactamase" evidence="5">
    <location>
        <begin position="12"/>
        <end position="189"/>
    </location>
</feature>
<evidence type="ECO:0000256" key="4">
    <source>
        <dbReference type="ARBA" id="ARBA00022833"/>
    </source>
</evidence>
<dbReference type="AlphaFoldDB" id="A0A9D1NIN9"/>
<evidence type="ECO:0000256" key="3">
    <source>
        <dbReference type="ARBA" id="ARBA00022801"/>
    </source>
</evidence>
<dbReference type="PANTHER" id="PTHR46233">
    <property type="entry name" value="HYDROXYACYLGLUTATHIONE HYDROLASE GLOC"/>
    <property type="match status" value="1"/>
</dbReference>
<dbReference type="PANTHER" id="PTHR46233:SF3">
    <property type="entry name" value="HYDROXYACYLGLUTATHIONE HYDROLASE GLOC"/>
    <property type="match status" value="1"/>
</dbReference>
<dbReference type="Pfam" id="PF00753">
    <property type="entry name" value="Lactamase_B"/>
    <property type="match status" value="1"/>
</dbReference>
<dbReference type="SMART" id="SM00849">
    <property type="entry name" value="Lactamase_B"/>
    <property type="match status" value="1"/>
</dbReference>
<evidence type="ECO:0000313" key="7">
    <source>
        <dbReference type="Proteomes" id="UP000886743"/>
    </source>
</evidence>
<dbReference type="CDD" id="cd06262">
    <property type="entry name" value="metallo-hydrolase-like_MBL-fold"/>
    <property type="match status" value="1"/>
</dbReference>
<comment type="caution">
    <text evidence="6">The sequence shown here is derived from an EMBL/GenBank/DDBJ whole genome shotgun (WGS) entry which is preliminary data.</text>
</comment>
<dbReference type="EMBL" id="DVOF01000183">
    <property type="protein sequence ID" value="HIV03168.1"/>
    <property type="molecule type" value="Genomic_DNA"/>
</dbReference>
<evidence type="ECO:0000259" key="5">
    <source>
        <dbReference type="SMART" id="SM00849"/>
    </source>
</evidence>
<evidence type="ECO:0000256" key="1">
    <source>
        <dbReference type="ARBA" id="ARBA00001947"/>
    </source>
</evidence>
<gene>
    <name evidence="6" type="ORF">IAC74_06295</name>
</gene>
<reference evidence="6" key="2">
    <citation type="journal article" date="2021" name="PeerJ">
        <title>Extensive microbial diversity within the chicken gut microbiome revealed by metagenomics and culture.</title>
        <authorList>
            <person name="Gilroy R."/>
            <person name="Ravi A."/>
            <person name="Getino M."/>
            <person name="Pursley I."/>
            <person name="Horton D.L."/>
            <person name="Alikhan N.F."/>
            <person name="Baker D."/>
            <person name="Gharbi K."/>
            <person name="Hall N."/>
            <person name="Watson M."/>
            <person name="Adriaenssens E.M."/>
            <person name="Foster-Nyarko E."/>
            <person name="Jarju S."/>
            <person name="Secka A."/>
            <person name="Antonio M."/>
            <person name="Oren A."/>
            <person name="Chaudhuri R.R."/>
            <person name="La Ragione R."/>
            <person name="Hildebrand F."/>
            <person name="Pallen M.J."/>
        </authorList>
    </citation>
    <scope>NUCLEOTIDE SEQUENCE</scope>
    <source>
        <strain evidence="6">4920</strain>
    </source>
</reference>
<evidence type="ECO:0000313" key="6">
    <source>
        <dbReference type="EMBL" id="HIV03168.1"/>
    </source>
</evidence>
<keyword evidence="2" id="KW-0479">Metal-binding</keyword>
<dbReference type="InterPro" id="IPR051453">
    <property type="entry name" value="MBL_Glyoxalase_II"/>
</dbReference>
<dbReference type="GO" id="GO:0046872">
    <property type="term" value="F:metal ion binding"/>
    <property type="evidence" value="ECO:0007669"/>
    <property type="project" value="UniProtKB-KW"/>
</dbReference>
<protein>
    <submittedName>
        <fullName evidence="6">MBL fold metallo-hydrolase</fullName>
    </submittedName>
</protein>
<dbReference type="InterPro" id="IPR001279">
    <property type="entry name" value="Metallo-B-lactamas"/>
</dbReference>
<dbReference type="Proteomes" id="UP000886743">
    <property type="component" value="Unassembled WGS sequence"/>
</dbReference>
<comment type="cofactor">
    <cofactor evidence="1">
        <name>Zn(2+)</name>
        <dbReference type="ChEBI" id="CHEBI:29105"/>
    </cofactor>
</comment>